<dbReference type="Pfam" id="PF00050">
    <property type="entry name" value="Kazal_1"/>
    <property type="match status" value="1"/>
</dbReference>
<accession>A0A195E6Q7</accession>
<evidence type="ECO:0000313" key="7">
    <source>
        <dbReference type="EMBL" id="KYN20863.1"/>
    </source>
</evidence>
<name>A0A195E6Q7_9HYME</name>
<dbReference type="GO" id="GO:0005576">
    <property type="term" value="C:extracellular region"/>
    <property type="evidence" value="ECO:0007669"/>
    <property type="project" value="UniProtKB-SubCell"/>
</dbReference>
<feature type="compositionally biased region" description="Low complexity" evidence="4">
    <location>
        <begin position="57"/>
        <end position="71"/>
    </location>
</feature>
<keyword evidence="5" id="KW-0732">Signal</keyword>
<proteinExistence type="predicted"/>
<feature type="chain" id="PRO_5008270706" description="Kazal-like domain-containing protein" evidence="5">
    <location>
        <begin position="23"/>
        <end position="344"/>
    </location>
</feature>
<dbReference type="STRING" id="471704.A0A195E6Q7"/>
<dbReference type="InterPro" id="IPR002350">
    <property type="entry name" value="Kazal_dom"/>
</dbReference>
<dbReference type="CDD" id="cd00104">
    <property type="entry name" value="KAZAL_FS"/>
    <property type="match status" value="2"/>
</dbReference>
<evidence type="ECO:0000256" key="5">
    <source>
        <dbReference type="SAM" id="SignalP"/>
    </source>
</evidence>
<evidence type="ECO:0000256" key="1">
    <source>
        <dbReference type="ARBA" id="ARBA00004613"/>
    </source>
</evidence>
<evidence type="ECO:0000256" key="2">
    <source>
        <dbReference type="ARBA" id="ARBA00022525"/>
    </source>
</evidence>
<feature type="compositionally biased region" description="Polar residues" evidence="4">
    <location>
        <begin position="42"/>
        <end position="56"/>
    </location>
</feature>
<dbReference type="SUPFAM" id="SSF100895">
    <property type="entry name" value="Kazal-type serine protease inhibitors"/>
    <property type="match status" value="2"/>
</dbReference>
<organism evidence="7 8">
    <name type="scientific">Trachymyrmex cornetzi</name>
    <dbReference type="NCBI Taxonomy" id="471704"/>
    <lineage>
        <taxon>Eukaryota</taxon>
        <taxon>Metazoa</taxon>
        <taxon>Ecdysozoa</taxon>
        <taxon>Arthropoda</taxon>
        <taxon>Hexapoda</taxon>
        <taxon>Insecta</taxon>
        <taxon>Pterygota</taxon>
        <taxon>Neoptera</taxon>
        <taxon>Endopterygota</taxon>
        <taxon>Hymenoptera</taxon>
        <taxon>Apocrita</taxon>
        <taxon>Aculeata</taxon>
        <taxon>Formicoidea</taxon>
        <taxon>Formicidae</taxon>
        <taxon>Myrmicinae</taxon>
        <taxon>Trachymyrmex</taxon>
    </lineage>
</organism>
<reference evidence="7 8" key="1">
    <citation type="submission" date="2015-09" db="EMBL/GenBank/DDBJ databases">
        <title>Trachymyrmex cornetzi WGS genome.</title>
        <authorList>
            <person name="Nygaard S."/>
            <person name="Hu H."/>
            <person name="Boomsma J."/>
            <person name="Zhang G."/>
        </authorList>
    </citation>
    <scope>NUCLEOTIDE SEQUENCE [LARGE SCALE GENOMIC DNA]</scope>
    <source>
        <strain evidence="7">Tcor2-1</strain>
        <tissue evidence="7">Whole body</tissue>
    </source>
</reference>
<dbReference type="EMBL" id="KQ979568">
    <property type="protein sequence ID" value="KYN20863.1"/>
    <property type="molecule type" value="Genomic_DNA"/>
</dbReference>
<comment type="subcellular location">
    <subcellularLocation>
        <location evidence="1">Secreted</location>
    </subcellularLocation>
</comment>
<dbReference type="Proteomes" id="UP000078492">
    <property type="component" value="Unassembled WGS sequence"/>
</dbReference>
<sequence>MSFYSIVVQVLTLIWLVALAFPQRDWSGNVVDDSIIFDNNDEANSSTPSSTTQGTINNSNNNNNNTNTTTNNNNCPCTATAEYNPVCGTDNVTYWNIGRFNCAKNCNPQLEIRVIRACEPYSQLSKPLVGNRFYIRASATNAAKQYIIELIFRILSWTSWTSHNNLDNARVEMAQVDGFIFDGPVASESNGRQEITSTSTTTTSSILNNIYDACVINCPVTSEYNPVCGTDNADYVNPGSLGCAKRCGRVAASPFVITAFPQNLDNTFVEIAQVEPVASKSIKKQENAALSKGNDYEECIANCFIHLYTYICCGTDPVNTHPDTSMFCKLVVFPFRVLTTATCQ</sequence>
<feature type="signal peptide" evidence="5">
    <location>
        <begin position="1"/>
        <end position="22"/>
    </location>
</feature>
<dbReference type="InterPro" id="IPR036058">
    <property type="entry name" value="Kazal_dom_sf"/>
</dbReference>
<dbReference type="PANTHER" id="PTHR21179">
    <property type="entry name" value="SERINE-TYPE ENDOPEPTIDASE INHIBITOR"/>
    <property type="match status" value="1"/>
</dbReference>
<dbReference type="Pfam" id="PF07648">
    <property type="entry name" value="Kazal_2"/>
    <property type="match status" value="1"/>
</dbReference>
<evidence type="ECO:0000313" key="8">
    <source>
        <dbReference type="Proteomes" id="UP000078492"/>
    </source>
</evidence>
<dbReference type="Gene3D" id="3.30.60.30">
    <property type="match status" value="2"/>
</dbReference>
<dbReference type="PROSITE" id="PS51465">
    <property type="entry name" value="KAZAL_2"/>
    <property type="match status" value="1"/>
</dbReference>
<dbReference type="AlphaFoldDB" id="A0A195E6Q7"/>
<dbReference type="GO" id="GO:0004867">
    <property type="term" value="F:serine-type endopeptidase inhibitor activity"/>
    <property type="evidence" value="ECO:0007669"/>
    <property type="project" value="InterPro"/>
</dbReference>
<protein>
    <recommendedName>
        <fullName evidence="6">Kazal-like domain-containing protein</fullName>
    </recommendedName>
</protein>
<evidence type="ECO:0000259" key="6">
    <source>
        <dbReference type="PROSITE" id="PS51465"/>
    </source>
</evidence>
<keyword evidence="3" id="KW-1015">Disulfide bond</keyword>
<evidence type="ECO:0000256" key="3">
    <source>
        <dbReference type="ARBA" id="ARBA00023157"/>
    </source>
</evidence>
<keyword evidence="2" id="KW-0964">Secreted</keyword>
<feature type="domain" description="Kazal-like" evidence="6">
    <location>
        <begin position="69"/>
        <end position="120"/>
    </location>
</feature>
<dbReference type="SMART" id="SM00280">
    <property type="entry name" value="KAZAL"/>
    <property type="match status" value="2"/>
</dbReference>
<dbReference type="PANTHER" id="PTHR21179:SF0">
    <property type="entry name" value="SERINE PROTEASE INHIBITOR KAZAL-TYPE 4"/>
    <property type="match status" value="1"/>
</dbReference>
<gene>
    <name evidence="7" type="ORF">ALC57_06770</name>
</gene>
<keyword evidence="8" id="KW-1185">Reference proteome</keyword>
<feature type="region of interest" description="Disordered" evidence="4">
    <location>
        <begin position="41"/>
        <end position="71"/>
    </location>
</feature>
<evidence type="ECO:0000256" key="4">
    <source>
        <dbReference type="SAM" id="MobiDB-lite"/>
    </source>
</evidence>
<dbReference type="InterPro" id="IPR039932">
    <property type="entry name" value="Spink4-like"/>
</dbReference>